<sequence>MRNLFVALVLFCALPLWAQEKPNQLAPAEYKEISKKEKGVLVDVRTPEEFKAGHLKKARHSDLRGGQFANEFADWNRDQTYYLYCASGNRSGQALKLMQEAGFTKVYNLGGYKDLKAAGVKTKEPKQKKERSKSQ</sequence>
<dbReference type="InterPro" id="IPR001763">
    <property type="entry name" value="Rhodanese-like_dom"/>
</dbReference>
<gene>
    <name evidence="3" type="ORF">FOE74_08685</name>
</gene>
<feature type="chain" id="PRO_5024366784" evidence="1">
    <location>
        <begin position="19"/>
        <end position="135"/>
    </location>
</feature>
<organism evidence="3 4">
    <name type="scientific">Rufibacter glacialis</name>
    <dbReference type="NCBI Taxonomy" id="1259555"/>
    <lineage>
        <taxon>Bacteria</taxon>
        <taxon>Pseudomonadati</taxon>
        <taxon>Bacteroidota</taxon>
        <taxon>Cytophagia</taxon>
        <taxon>Cytophagales</taxon>
        <taxon>Hymenobacteraceae</taxon>
        <taxon>Rufibacter</taxon>
    </lineage>
</organism>
<dbReference type="InterPro" id="IPR036873">
    <property type="entry name" value="Rhodanese-like_dom_sf"/>
</dbReference>
<dbReference type="Pfam" id="PF00581">
    <property type="entry name" value="Rhodanese"/>
    <property type="match status" value="1"/>
</dbReference>
<dbReference type="AlphaFoldDB" id="A0A5M8QIT1"/>
<reference evidence="3 4" key="2">
    <citation type="submission" date="2019-09" db="EMBL/GenBank/DDBJ databases">
        <title>A bacterium isolated from glacier soil.</title>
        <authorList>
            <person name="Liu Q."/>
        </authorList>
    </citation>
    <scope>NUCLEOTIDE SEQUENCE [LARGE SCALE GENOMIC DNA]</scope>
    <source>
        <strain evidence="3 4">MDT1-10-3</strain>
    </source>
</reference>
<dbReference type="CDD" id="cd00158">
    <property type="entry name" value="RHOD"/>
    <property type="match status" value="1"/>
</dbReference>
<feature type="domain" description="Rhodanese" evidence="2">
    <location>
        <begin position="35"/>
        <end position="124"/>
    </location>
</feature>
<proteinExistence type="predicted"/>
<reference evidence="3 4" key="1">
    <citation type="submission" date="2019-07" db="EMBL/GenBank/DDBJ databases">
        <authorList>
            <person name="Qu J.-H."/>
        </authorList>
    </citation>
    <scope>NUCLEOTIDE SEQUENCE [LARGE SCALE GENOMIC DNA]</scope>
    <source>
        <strain evidence="3 4">MDT1-10-3</strain>
    </source>
</reference>
<evidence type="ECO:0000313" key="4">
    <source>
        <dbReference type="Proteomes" id="UP000323866"/>
    </source>
</evidence>
<dbReference type="PANTHER" id="PTHR43031:SF1">
    <property type="entry name" value="PYRIDINE NUCLEOTIDE-DISULPHIDE OXIDOREDUCTASE"/>
    <property type="match status" value="1"/>
</dbReference>
<comment type="caution">
    <text evidence="3">The sequence shown here is derived from an EMBL/GenBank/DDBJ whole genome shotgun (WGS) entry which is preliminary data.</text>
</comment>
<evidence type="ECO:0000256" key="1">
    <source>
        <dbReference type="SAM" id="SignalP"/>
    </source>
</evidence>
<dbReference type="PROSITE" id="PS50206">
    <property type="entry name" value="RHODANESE_3"/>
    <property type="match status" value="1"/>
</dbReference>
<dbReference type="InterPro" id="IPR050229">
    <property type="entry name" value="GlpE_sulfurtransferase"/>
</dbReference>
<dbReference type="SUPFAM" id="SSF52821">
    <property type="entry name" value="Rhodanese/Cell cycle control phosphatase"/>
    <property type="match status" value="1"/>
</dbReference>
<dbReference type="PANTHER" id="PTHR43031">
    <property type="entry name" value="FAD-DEPENDENT OXIDOREDUCTASE"/>
    <property type="match status" value="1"/>
</dbReference>
<protein>
    <submittedName>
        <fullName evidence="3">Rhodanese-like domain-containing protein</fullName>
    </submittedName>
</protein>
<evidence type="ECO:0000313" key="3">
    <source>
        <dbReference type="EMBL" id="KAA6434272.1"/>
    </source>
</evidence>
<keyword evidence="1" id="KW-0732">Signal</keyword>
<accession>A0A5M8QIT1</accession>
<evidence type="ECO:0000259" key="2">
    <source>
        <dbReference type="PROSITE" id="PS50206"/>
    </source>
</evidence>
<dbReference type="EMBL" id="VKKZ01000020">
    <property type="protein sequence ID" value="KAA6434272.1"/>
    <property type="molecule type" value="Genomic_DNA"/>
</dbReference>
<name>A0A5M8QIT1_9BACT</name>
<dbReference type="SMART" id="SM00450">
    <property type="entry name" value="RHOD"/>
    <property type="match status" value="1"/>
</dbReference>
<dbReference type="OrthoDB" id="9808735at2"/>
<dbReference type="Proteomes" id="UP000323866">
    <property type="component" value="Unassembled WGS sequence"/>
</dbReference>
<dbReference type="Gene3D" id="3.40.250.10">
    <property type="entry name" value="Rhodanese-like domain"/>
    <property type="match status" value="1"/>
</dbReference>
<feature type="signal peptide" evidence="1">
    <location>
        <begin position="1"/>
        <end position="18"/>
    </location>
</feature>